<dbReference type="PANTHER" id="PTHR43133">
    <property type="entry name" value="RNA POLYMERASE ECF-TYPE SIGMA FACTO"/>
    <property type="match status" value="1"/>
</dbReference>
<dbReference type="Pfam" id="PF04542">
    <property type="entry name" value="Sigma70_r2"/>
    <property type="match status" value="1"/>
</dbReference>
<dbReference type="InterPro" id="IPR013325">
    <property type="entry name" value="RNA_pol_sigma_r2"/>
</dbReference>
<dbReference type="InterPro" id="IPR014284">
    <property type="entry name" value="RNA_pol_sigma-70_dom"/>
</dbReference>
<dbReference type="RefSeq" id="WP_123212667.1">
    <property type="nucleotide sequence ID" value="NZ_RJVO01000008.1"/>
</dbReference>
<dbReference type="Proteomes" id="UP000282106">
    <property type="component" value="Unassembled WGS sequence"/>
</dbReference>
<dbReference type="InterPro" id="IPR007627">
    <property type="entry name" value="RNA_pol_sigma70_r2"/>
</dbReference>
<protein>
    <submittedName>
        <fullName evidence="7">Sigma-70 family RNA polymerase sigma factor</fullName>
    </submittedName>
</protein>
<evidence type="ECO:0000313" key="7">
    <source>
        <dbReference type="EMBL" id="ROH86678.1"/>
    </source>
</evidence>
<name>A0A3N0V2J5_9GAMM</name>
<dbReference type="InParanoid" id="A0A3N0V2J5"/>
<reference evidence="7 8" key="1">
    <citation type="submission" date="2018-10" db="EMBL/GenBank/DDBJ databases">
        <authorList>
            <person name="Chen W.-M."/>
        </authorList>
    </citation>
    <scope>NUCLEOTIDE SEQUENCE [LARGE SCALE GENOMIC DNA]</scope>
    <source>
        <strain evidence="7 8">THS-13</strain>
    </source>
</reference>
<dbReference type="SUPFAM" id="SSF88659">
    <property type="entry name" value="Sigma3 and sigma4 domains of RNA polymerase sigma factors"/>
    <property type="match status" value="1"/>
</dbReference>
<keyword evidence="2" id="KW-0805">Transcription regulation</keyword>
<dbReference type="InterPro" id="IPR013324">
    <property type="entry name" value="RNA_pol_sigma_r3/r4-like"/>
</dbReference>
<dbReference type="CDD" id="cd06171">
    <property type="entry name" value="Sigma70_r4"/>
    <property type="match status" value="1"/>
</dbReference>
<dbReference type="AlphaFoldDB" id="A0A3N0V2J5"/>
<dbReference type="GO" id="GO:0016987">
    <property type="term" value="F:sigma factor activity"/>
    <property type="evidence" value="ECO:0007669"/>
    <property type="project" value="UniProtKB-KW"/>
</dbReference>
<organism evidence="7 8">
    <name type="scientific">Stagnimonas aquatica</name>
    <dbReference type="NCBI Taxonomy" id="2689987"/>
    <lineage>
        <taxon>Bacteria</taxon>
        <taxon>Pseudomonadati</taxon>
        <taxon>Pseudomonadota</taxon>
        <taxon>Gammaproteobacteria</taxon>
        <taxon>Nevskiales</taxon>
        <taxon>Nevskiaceae</taxon>
        <taxon>Stagnimonas</taxon>
    </lineage>
</organism>
<dbReference type="GO" id="GO:0006352">
    <property type="term" value="P:DNA-templated transcription initiation"/>
    <property type="evidence" value="ECO:0007669"/>
    <property type="project" value="InterPro"/>
</dbReference>
<evidence type="ECO:0000256" key="4">
    <source>
        <dbReference type="ARBA" id="ARBA00023163"/>
    </source>
</evidence>
<dbReference type="InterPro" id="IPR039425">
    <property type="entry name" value="RNA_pol_sigma-70-like"/>
</dbReference>
<evidence type="ECO:0000256" key="1">
    <source>
        <dbReference type="ARBA" id="ARBA00010641"/>
    </source>
</evidence>
<evidence type="ECO:0000256" key="3">
    <source>
        <dbReference type="ARBA" id="ARBA00023082"/>
    </source>
</evidence>
<dbReference type="SUPFAM" id="SSF88946">
    <property type="entry name" value="Sigma2 domain of RNA polymerase sigma factors"/>
    <property type="match status" value="1"/>
</dbReference>
<evidence type="ECO:0000259" key="5">
    <source>
        <dbReference type="Pfam" id="PF04542"/>
    </source>
</evidence>
<dbReference type="Gene3D" id="1.10.10.10">
    <property type="entry name" value="Winged helix-like DNA-binding domain superfamily/Winged helix DNA-binding domain"/>
    <property type="match status" value="1"/>
</dbReference>
<keyword evidence="3" id="KW-0731">Sigma factor</keyword>
<sequence>MQDAARLEALILATAGGDARAFSDLYQASSSHLFALLLRMLKRRDWAEEALQDCLLKVWRKSESYSPDKGSPATWLYTIARHRALDMLRAQRPEDSLDLGEDEDGATITLDVADDTENPEARAVESEGFGQLERCMKGLLEPERKSVMLAYYEGYTHPELASALGAPLGTVKSWVRRGLAKLRSCLEG</sequence>
<feature type="domain" description="RNA polymerase sigma-70 region 2" evidence="5">
    <location>
        <begin position="25"/>
        <end position="92"/>
    </location>
</feature>
<dbReference type="InterPro" id="IPR036388">
    <property type="entry name" value="WH-like_DNA-bd_sf"/>
</dbReference>
<keyword evidence="8" id="KW-1185">Reference proteome</keyword>
<keyword evidence="4" id="KW-0804">Transcription</keyword>
<comment type="caution">
    <text evidence="7">The sequence shown here is derived from an EMBL/GenBank/DDBJ whole genome shotgun (WGS) entry which is preliminary data.</text>
</comment>
<proteinExistence type="inferred from homology"/>
<dbReference type="Pfam" id="PF08281">
    <property type="entry name" value="Sigma70_r4_2"/>
    <property type="match status" value="1"/>
</dbReference>
<evidence type="ECO:0000256" key="2">
    <source>
        <dbReference type="ARBA" id="ARBA00023015"/>
    </source>
</evidence>
<comment type="similarity">
    <text evidence="1">Belongs to the sigma-70 factor family. ECF subfamily.</text>
</comment>
<feature type="domain" description="RNA polymerase sigma factor 70 region 4 type 2" evidence="6">
    <location>
        <begin position="131"/>
        <end position="182"/>
    </location>
</feature>
<dbReference type="EMBL" id="RJVO01000008">
    <property type="protein sequence ID" value="ROH86678.1"/>
    <property type="molecule type" value="Genomic_DNA"/>
</dbReference>
<evidence type="ECO:0000259" key="6">
    <source>
        <dbReference type="Pfam" id="PF08281"/>
    </source>
</evidence>
<dbReference type="PANTHER" id="PTHR43133:SF62">
    <property type="entry name" value="RNA POLYMERASE SIGMA FACTOR SIGZ"/>
    <property type="match status" value="1"/>
</dbReference>
<dbReference type="GO" id="GO:0003677">
    <property type="term" value="F:DNA binding"/>
    <property type="evidence" value="ECO:0007669"/>
    <property type="project" value="InterPro"/>
</dbReference>
<gene>
    <name evidence="7" type="ORF">ED208_14635</name>
</gene>
<dbReference type="InterPro" id="IPR013249">
    <property type="entry name" value="RNA_pol_sigma70_r4_t2"/>
</dbReference>
<evidence type="ECO:0000313" key="8">
    <source>
        <dbReference type="Proteomes" id="UP000282106"/>
    </source>
</evidence>
<dbReference type="NCBIfam" id="TIGR02937">
    <property type="entry name" value="sigma70-ECF"/>
    <property type="match status" value="1"/>
</dbReference>
<accession>A0A3N0V2J5</accession>
<dbReference type="Gene3D" id="1.10.1740.10">
    <property type="match status" value="1"/>
</dbReference>